<dbReference type="EMBL" id="JADYXP020000001">
    <property type="protein sequence ID" value="KAL0133783.1"/>
    <property type="molecule type" value="Genomic_DNA"/>
</dbReference>
<dbReference type="AlphaFoldDB" id="A0AAW2H305"/>
<evidence type="ECO:0000313" key="2">
    <source>
        <dbReference type="Proteomes" id="UP001430953"/>
    </source>
</evidence>
<reference evidence="1 2" key="1">
    <citation type="submission" date="2023-03" db="EMBL/GenBank/DDBJ databases">
        <title>High recombination rates correlate with genetic variation in Cardiocondyla obscurior ants.</title>
        <authorList>
            <person name="Errbii M."/>
        </authorList>
    </citation>
    <scope>NUCLEOTIDE SEQUENCE [LARGE SCALE GENOMIC DNA]</scope>
    <source>
        <strain evidence="1">Alpha-2009</strain>
        <tissue evidence="1">Whole body</tissue>
    </source>
</reference>
<sequence length="63" mass="7485">MHYYQCVISSYYYREEFCCISYSDHFRDDETERPSIIVVATQKIDINNLWLAKAVPACRIIVC</sequence>
<gene>
    <name evidence="1" type="ORF">PUN28_001033</name>
</gene>
<name>A0AAW2H305_9HYME</name>
<dbReference type="Proteomes" id="UP001430953">
    <property type="component" value="Unassembled WGS sequence"/>
</dbReference>
<proteinExistence type="predicted"/>
<keyword evidence="2" id="KW-1185">Reference proteome</keyword>
<accession>A0AAW2H305</accession>
<evidence type="ECO:0000313" key="1">
    <source>
        <dbReference type="EMBL" id="KAL0133783.1"/>
    </source>
</evidence>
<protein>
    <submittedName>
        <fullName evidence="1">Uncharacterized protein</fullName>
    </submittedName>
</protein>
<organism evidence="1 2">
    <name type="scientific">Cardiocondyla obscurior</name>
    <dbReference type="NCBI Taxonomy" id="286306"/>
    <lineage>
        <taxon>Eukaryota</taxon>
        <taxon>Metazoa</taxon>
        <taxon>Ecdysozoa</taxon>
        <taxon>Arthropoda</taxon>
        <taxon>Hexapoda</taxon>
        <taxon>Insecta</taxon>
        <taxon>Pterygota</taxon>
        <taxon>Neoptera</taxon>
        <taxon>Endopterygota</taxon>
        <taxon>Hymenoptera</taxon>
        <taxon>Apocrita</taxon>
        <taxon>Aculeata</taxon>
        <taxon>Formicoidea</taxon>
        <taxon>Formicidae</taxon>
        <taxon>Myrmicinae</taxon>
        <taxon>Cardiocondyla</taxon>
    </lineage>
</organism>
<comment type="caution">
    <text evidence="1">The sequence shown here is derived from an EMBL/GenBank/DDBJ whole genome shotgun (WGS) entry which is preliminary data.</text>
</comment>